<dbReference type="Pfam" id="PF15979">
    <property type="entry name" value="Glyco_hydro_115"/>
    <property type="match status" value="1"/>
</dbReference>
<dbReference type="InterPro" id="IPR029018">
    <property type="entry name" value="Hex-like_dom2"/>
</dbReference>
<dbReference type="OrthoDB" id="4849794at2759"/>
<keyword evidence="4" id="KW-1185">Reference proteome</keyword>
<accession>A0A4S4L0V2</accession>
<feature type="region of interest" description="Disordered" evidence="2">
    <location>
        <begin position="112"/>
        <end position="135"/>
    </location>
</feature>
<comment type="caution">
    <text evidence="3">The sequence shown here is derived from an EMBL/GenBank/DDBJ whole genome shotgun (WGS) entry which is preliminary data.</text>
</comment>
<feature type="compositionally biased region" description="Polar residues" evidence="2">
    <location>
        <begin position="79"/>
        <end position="95"/>
    </location>
</feature>
<evidence type="ECO:0000313" key="3">
    <source>
        <dbReference type="EMBL" id="THH04148.1"/>
    </source>
</evidence>
<dbReference type="EMBL" id="SGPL01001210">
    <property type="protein sequence ID" value="THH04148.1"/>
    <property type="molecule type" value="Genomic_DNA"/>
</dbReference>
<evidence type="ECO:0000256" key="1">
    <source>
        <dbReference type="ARBA" id="ARBA00022801"/>
    </source>
</evidence>
<dbReference type="InterPro" id="IPR031924">
    <property type="entry name" value="GH115"/>
</dbReference>
<evidence type="ECO:0000256" key="2">
    <source>
        <dbReference type="SAM" id="MobiDB-lite"/>
    </source>
</evidence>
<dbReference type="InterPro" id="IPR042301">
    <property type="entry name" value="GH115_sf"/>
</dbReference>
<dbReference type="PANTHER" id="PTHR37842:SF2">
    <property type="entry name" value="GYLCOSYL HYDROLASE 115 C-TERMINAL DOMAIN-CONTAINING PROTEIN"/>
    <property type="match status" value="1"/>
</dbReference>
<dbReference type="Gene3D" id="3.30.379.10">
    <property type="entry name" value="Chitobiase/beta-hexosaminidase domain 2-like"/>
    <property type="match status" value="2"/>
</dbReference>
<gene>
    <name evidence="3" type="ORF">EW146_g10252</name>
</gene>
<evidence type="ECO:0000313" key="4">
    <source>
        <dbReference type="Proteomes" id="UP000310158"/>
    </source>
</evidence>
<dbReference type="GO" id="GO:0016787">
    <property type="term" value="F:hydrolase activity"/>
    <property type="evidence" value="ECO:0007669"/>
    <property type="project" value="UniProtKB-KW"/>
</dbReference>
<name>A0A4S4L0V2_9AGAM</name>
<keyword evidence="1" id="KW-0378">Hydrolase</keyword>
<dbReference type="PANTHER" id="PTHR37842">
    <property type="match status" value="1"/>
</dbReference>
<protein>
    <submittedName>
        <fullName evidence="3">Uncharacterized protein</fullName>
    </submittedName>
</protein>
<feature type="compositionally biased region" description="Pro residues" evidence="2">
    <location>
        <begin position="9"/>
        <end position="19"/>
    </location>
</feature>
<sequence>MSIIYPCILRPPPAPPRPPSGGTLIGRQRSHLPNSLKCWNRLRVLRRAFEHILRARPPLDHTVRVRPMFGAPTRPSPSPKNTSTSGQHLGQTQQREQVLWAKSQQLLRILRNLTHDRRRASRPPNPPAPRSESRSSAPLLAFGLASCTGTTRSLSVSRGSLWTMITRALTCGVRAIGQDTCVSFLSSTSSFSVVNNGKAAPVFISTNEWPGVQRAADDFKSDIQKVVNNSKLDISSIEGQWEAFMTQVVDNPLPGIAKAYVIIGSDKRGTIYALYDHSEQFGVSPWYWWADVPVTRHSDIFVSASGCSHGSPTVKYRGIFLNDEQPALQFWAMENFTNGTGAALTGSPFNHLFYTKLFELLLRLKANYLWPAMWSSAFAVDDPQNQPLADSFDIVMGTR</sequence>
<feature type="region of interest" description="Disordered" evidence="2">
    <location>
        <begin position="8"/>
        <end position="28"/>
    </location>
</feature>
<reference evidence="3 4" key="1">
    <citation type="submission" date="2019-02" db="EMBL/GenBank/DDBJ databases">
        <title>Genome sequencing of the rare red list fungi Bondarzewia mesenterica.</title>
        <authorList>
            <person name="Buettner E."/>
            <person name="Kellner H."/>
        </authorList>
    </citation>
    <scope>NUCLEOTIDE SEQUENCE [LARGE SCALE GENOMIC DNA]</scope>
    <source>
        <strain evidence="3 4">DSM 108281</strain>
    </source>
</reference>
<organism evidence="3 4">
    <name type="scientific">Bondarzewia mesenterica</name>
    <dbReference type="NCBI Taxonomy" id="1095465"/>
    <lineage>
        <taxon>Eukaryota</taxon>
        <taxon>Fungi</taxon>
        <taxon>Dikarya</taxon>
        <taxon>Basidiomycota</taxon>
        <taxon>Agaricomycotina</taxon>
        <taxon>Agaricomycetes</taxon>
        <taxon>Russulales</taxon>
        <taxon>Bondarzewiaceae</taxon>
        <taxon>Bondarzewia</taxon>
    </lineage>
</organism>
<dbReference type="AlphaFoldDB" id="A0A4S4L0V2"/>
<proteinExistence type="predicted"/>
<dbReference type="Proteomes" id="UP000310158">
    <property type="component" value="Unassembled WGS sequence"/>
</dbReference>
<dbReference type="Gene3D" id="3.20.20.520">
    <property type="entry name" value="Glycosyl hydrolase family 115"/>
    <property type="match status" value="1"/>
</dbReference>
<feature type="region of interest" description="Disordered" evidence="2">
    <location>
        <begin position="64"/>
        <end position="95"/>
    </location>
</feature>